<gene>
    <name evidence="1" type="ORF">OSB1V03_LOCUS20097</name>
</gene>
<organism evidence="1">
    <name type="scientific">Medioppia subpectinata</name>
    <dbReference type="NCBI Taxonomy" id="1979941"/>
    <lineage>
        <taxon>Eukaryota</taxon>
        <taxon>Metazoa</taxon>
        <taxon>Ecdysozoa</taxon>
        <taxon>Arthropoda</taxon>
        <taxon>Chelicerata</taxon>
        <taxon>Arachnida</taxon>
        <taxon>Acari</taxon>
        <taxon>Acariformes</taxon>
        <taxon>Sarcoptiformes</taxon>
        <taxon>Oribatida</taxon>
        <taxon>Brachypylina</taxon>
        <taxon>Oppioidea</taxon>
        <taxon>Oppiidae</taxon>
        <taxon>Medioppia</taxon>
    </lineage>
</organism>
<name>A0A7R9QG50_9ACAR</name>
<evidence type="ECO:0000313" key="2">
    <source>
        <dbReference type="Proteomes" id="UP000759131"/>
    </source>
</evidence>
<evidence type="ECO:0000313" key="1">
    <source>
        <dbReference type="EMBL" id="CAD7644536.1"/>
    </source>
</evidence>
<dbReference type="SUPFAM" id="SSF55961">
    <property type="entry name" value="Bet v1-like"/>
    <property type="match status" value="1"/>
</dbReference>
<feature type="non-terminal residue" evidence="1">
    <location>
        <position position="199"/>
    </location>
</feature>
<sequence>SDAEPDHCLPDLSKKYNIPNLTVLSKYTYKIYTSVQQVTENVIDAEHTHYVHAHFIRGVLSTKFIITGDGTEDSPLVILIELYLFSRKATTMHLEQRACTPAYAECHIKYIGIPKVTPAMFILSGISLSSERTLVYTRFLGTPTLWNQIVLWLFHRMLTTQVRDDGLIWSNLNSPSQPIFTKNDTVIARTRRMLTKFYD</sequence>
<dbReference type="EMBL" id="OC886316">
    <property type="protein sequence ID" value="CAD7644536.1"/>
    <property type="molecule type" value="Genomic_DNA"/>
</dbReference>
<dbReference type="Proteomes" id="UP000759131">
    <property type="component" value="Unassembled WGS sequence"/>
</dbReference>
<dbReference type="Gene3D" id="3.90.380.10">
    <property type="entry name" value="Naphthalene 1,2-dioxygenase Alpha Subunit, Chain A, domain 1"/>
    <property type="match status" value="1"/>
</dbReference>
<accession>A0A7R9QG50</accession>
<dbReference type="AlphaFoldDB" id="A0A7R9QG50"/>
<reference evidence="1" key="1">
    <citation type="submission" date="2020-11" db="EMBL/GenBank/DDBJ databases">
        <authorList>
            <person name="Tran Van P."/>
        </authorList>
    </citation>
    <scope>NUCLEOTIDE SEQUENCE</scope>
</reference>
<dbReference type="EMBL" id="CAJPIZ010031741">
    <property type="protein sequence ID" value="CAG2120150.1"/>
    <property type="molecule type" value="Genomic_DNA"/>
</dbReference>
<keyword evidence="2" id="KW-1185">Reference proteome</keyword>
<proteinExistence type="predicted"/>
<protein>
    <submittedName>
        <fullName evidence="1">Uncharacterized protein</fullName>
    </submittedName>
</protein>